<evidence type="ECO:0000256" key="1">
    <source>
        <dbReference type="ARBA" id="ARBA00006484"/>
    </source>
</evidence>
<dbReference type="RefSeq" id="WP_185800665.1">
    <property type="nucleotide sequence ID" value="NZ_JACJVJ010000001.1"/>
</dbReference>
<dbReference type="EMBL" id="JACJVJ010000001">
    <property type="protein sequence ID" value="MBC2777458.1"/>
    <property type="molecule type" value="Genomic_DNA"/>
</dbReference>
<dbReference type="GO" id="GO:0016491">
    <property type="term" value="F:oxidoreductase activity"/>
    <property type="evidence" value="ECO:0007669"/>
    <property type="project" value="UniProtKB-KW"/>
</dbReference>
<evidence type="ECO:0000256" key="3">
    <source>
        <dbReference type="ARBA" id="ARBA00023002"/>
    </source>
</evidence>
<name>A0A842HU28_9SPHN</name>
<evidence type="ECO:0000259" key="5">
    <source>
        <dbReference type="SMART" id="SM00822"/>
    </source>
</evidence>
<feature type="domain" description="Ketoreductase" evidence="5">
    <location>
        <begin position="7"/>
        <end position="187"/>
    </location>
</feature>
<dbReference type="CDD" id="cd05233">
    <property type="entry name" value="SDR_c"/>
    <property type="match status" value="1"/>
</dbReference>
<evidence type="ECO:0000256" key="2">
    <source>
        <dbReference type="ARBA" id="ARBA00022857"/>
    </source>
</evidence>
<dbReference type="InterPro" id="IPR036291">
    <property type="entry name" value="NAD(P)-bd_dom_sf"/>
</dbReference>
<keyword evidence="7" id="KW-1185">Reference proteome</keyword>
<dbReference type="AlphaFoldDB" id="A0A842HU28"/>
<dbReference type="PROSITE" id="PS00061">
    <property type="entry name" value="ADH_SHORT"/>
    <property type="match status" value="1"/>
</dbReference>
<comment type="similarity">
    <text evidence="1 4">Belongs to the short-chain dehydrogenases/reductases (SDR) family.</text>
</comment>
<dbReference type="PANTHER" id="PTHR43391:SF14">
    <property type="entry name" value="DEHYDROGENASE_REDUCTASE SDR FAMILY PROTEIN 7-LIKE"/>
    <property type="match status" value="1"/>
</dbReference>
<dbReference type="InterPro" id="IPR057326">
    <property type="entry name" value="KR_dom"/>
</dbReference>
<evidence type="ECO:0000256" key="4">
    <source>
        <dbReference type="RuleBase" id="RU000363"/>
    </source>
</evidence>
<evidence type="ECO:0000313" key="6">
    <source>
        <dbReference type="EMBL" id="MBC2777458.1"/>
    </source>
</evidence>
<accession>A0A842HU28</accession>
<dbReference type="PRINTS" id="PR00081">
    <property type="entry name" value="GDHRDH"/>
</dbReference>
<protein>
    <submittedName>
        <fullName evidence="6">SDR family NAD(P)-dependent oxidoreductase</fullName>
    </submittedName>
</protein>
<dbReference type="PANTHER" id="PTHR43391">
    <property type="entry name" value="RETINOL DEHYDROGENASE-RELATED"/>
    <property type="match status" value="1"/>
</dbReference>
<dbReference type="FunFam" id="3.40.50.720:FF:000084">
    <property type="entry name" value="Short-chain dehydrogenase reductase"/>
    <property type="match status" value="1"/>
</dbReference>
<dbReference type="Proteomes" id="UP000564378">
    <property type="component" value="Unassembled WGS sequence"/>
</dbReference>
<sequence>MQNFEGKVAFVTGGASGIGLGMARNFLAEGMKVVIADWNDDHLAQARETLAGSNAVHFIKLDVSDREQMRAAAQEALDTFGKIHVLCNNAGVGGGGAADDPDFDEWDKAISVNLGGVINGSKIIVPIIKEQGEGGHVVNTSSMAGIVPLPGLAAYSTSKYAVRGYTESLRLALAADGIGVSCLYPGAVRTALVPVPEEGEEDVPDGPDGELLAQLFAAMRVAMDPMDMGAAVIEAIRENRPHILTHAEFLDEVKARNRAIEDAFPDNGEVPEARTQFENTRRSVVDELLAIPAKD</sequence>
<dbReference type="InterPro" id="IPR020904">
    <property type="entry name" value="Sc_DH/Rdtase_CS"/>
</dbReference>
<dbReference type="SMART" id="SM00822">
    <property type="entry name" value="PKS_KR"/>
    <property type="match status" value="1"/>
</dbReference>
<dbReference type="InterPro" id="IPR002347">
    <property type="entry name" value="SDR_fam"/>
</dbReference>
<proteinExistence type="inferred from homology"/>
<dbReference type="Pfam" id="PF00106">
    <property type="entry name" value="adh_short"/>
    <property type="match status" value="1"/>
</dbReference>
<dbReference type="PRINTS" id="PR00080">
    <property type="entry name" value="SDRFAMILY"/>
</dbReference>
<reference evidence="6 7" key="1">
    <citation type="submission" date="2020-08" db="EMBL/GenBank/DDBJ databases">
        <title>Draft genome sequence of Parasphingopyxis sp. GrpM-11.</title>
        <authorList>
            <person name="Oh J."/>
            <person name="Roh D.-H."/>
        </authorList>
    </citation>
    <scope>NUCLEOTIDE SEQUENCE [LARGE SCALE GENOMIC DNA]</scope>
    <source>
        <strain evidence="6 7">GrpM-11</strain>
    </source>
</reference>
<keyword evidence="2" id="KW-0521">NADP</keyword>
<dbReference type="Gene3D" id="3.40.50.720">
    <property type="entry name" value="NAD(P)-binding Rossmann-like Domain"/>
    <property type="match status" value="1"/>
</dbReference>
<comment type="caution">
    <text evidence="6">The sequence shown here is derived from an EMBL/GenBank/DDBJ whole genome shotgun (WGS) entry which is preliminary data.</text>
</comment>
<gene>
    <name evidence="6" type="ORF">H6P80_07465</name>
</gene>
<evidence type="ECO:0000313" key="7">
    <source>
        <dbReference type="Proteomes" id="UP000564378"/>
    </source>
</evidence>
<dbReference type="SUPFAM" id="SSF51735">
    <property type="entry name" value="NAD(P)-binding Rossmann-fold domains"/>
    <property type="match status" value="1"/>
</dbReference>
<organism evidence="6 7">
    <name type="scientific">Parasphingopyxis marina</name>
    <dbReference type="NCBI Taxonomy" id="2761622"/>
    <lineage>
        <taxon>Bacteria</taxon>
        <taxon>Pseudomonadati</taxon>
        <taxon>Pseudomonadota</taxon>
        <taxon>Alphaproteobacteria</taxon>
        <taxon>Sphingomonadales</taxon>
        <taxon>Sphingomonadaceae</taxon>
        <taxon>Parasphingopyxis</taxon>
    </lineage>
</organism>
<keyword evidence="3" id="KW-0560">Oxidoreductase</keyword>